<dbReference type="EMBL" id="VSSQ01056812">
    <property type="protein sequence ID" value="MPN10644.1"/>
    <property type="molecule type" value="Genomic_DNA"/>
</dbReference>
<protein>
    <submittedName>
        <fullName evidence="1">Uncharacterized protein</fullName>
    </submittedName>
</protein>
<sequence>MRGGRGAGGFCLLGGLRRAEDGRRFGLRRQEARGKRVDGARADIPRGRRIIRHV</sequence>
<accession>A0A645FDR7</accession>
<name>A0A645FDR7_9ZZZZ</name>
<dbReference type="AlphaFoldDB" id="A0A645FDR7"/>
<comment type="caution">
    <text evidence="1">The sequence shown here is derived from an EMBL/GenBank/DDBJ whole genome shotgun (WGS) entry which is preliminary data.</text>
</comment>
<reference evidence="1" key="1">
    <citation type="submission" date="2019-08" db="EMBL/GenBank/DDBJ databases">
        <authorList>
            <person name="Kucharzyk K."/>
            <person name="Murdoch R.W."/>
            <person name="Higgins S."/>
            <person name="Loffler F."/>
        </authorList>
    </citation>
    <scope>NUCLEOTIDE SEQUENCE</scope>
</reference>
<gene>
    <name evidence="1" type="ORF">SDC9_157939</name>
</gene>
<organism evidence="1">
    <name type="scientific">bioreactor metagenome</name>
    <dbReference type="NCBI Taxonomy" id="1076179"/>
    <lineage>
        <taxon>unclassified sequences</taxon>
        <taxon>metagenomes</taxon>
        <taxon>ecological metagenomes</taxon>
    </lineage>
</organism>
<evidence type="ECO:0000313" key="1">
    <source>
        <dbReference type="EMBL" id="MPN10644.1"/>
    </source>
</evidence>
<proteinExistence type="predicted"/>